<keyword evidence="2" id="KW-0812">Transmembrane</keyword>
<reference evidence="6 7" key="1">
    <citation type="journal article" date="2017" name="G3 (Bethesda)">
        <title>The Physical Genome Mapping of Anopheles albimanus Corrected Scaffold Misassemblies and Identified Interarm Rearrangements in Genus Anopheles.</title>
        <authorList>
            <person name="Artemov G.N."/>
            <person name="Peery A.N."/>
            <person name="Jiang X."/>
            <person name="Tu Z."/>
            <person name="Stegniy V.N."/>
            <person name="Sharakhova M.V."/>
            <person name="Sharakhov I.V."/>
        </authorList>
    </citation>
    <scope>NUCLEOTIDE SEQUENCE [LARGE SCALE GENOMIC DNA]</scope>
    <source>
        <strain evidence="6 7">ALBI9_A</strain>
    </source>
</reference>
<dbReference type="PANTHER" id="PTHR23241:SF102">
    <property type="entry name" value="LD23009P"/>
    <property type="match status" value="1"/>
</dbReference>
<keyword evidence="3" id="KW-1133">Transmembrane helix</keyword>
<evidence type="ECO:0000313" key="6">
    <source>
        <dbReference type="EnsemblMetazoa" id="AALB006450-PA"/>
    </source>
</evidence>
<feature type="domain" description="TMEM205-like" evidence="5">
    <location>
        <begin position="212"/>
        <end position="322"/>
    </location>
</feature>
<dbReference type="Pfam" id="PF13664">
    <property type="entry name" value="DUF4149"/>
    <property type="match status" value="1"/>
</dbReference>
<dbReference type="VEuPathDB" id="VectorBase:AALB006450"/>
<comment type="subcellular location">
    <subcellularLocation>
        <location evidence="1">Membrane</location>
    </subcellularLocation>
</comment>
<dbReference type="PANTHER" id="PTHR23241">
    <property type="entry name" value="LATE EMBRYOGENESIS ABUNDANT PLANTS LEA-RELATED"/>
    <property type="match status" value="1"/>
</dbReference>
<protein>
    <recommendedName>
        <fullName evidence="5">TMEM205-like domain-containing protein</fullName>
    </recommendedName>
</protein>
<dbReference type="InterPro" id="IPR025423">
    <property type="entry name" value="TMEM205-like"/>
</dbReference>
<dbReference type="EnsemblMetazoa" id="AALB006450-RA">
    <property type="protein sequence ID" value="AALB006450-PA"/>
    <property type="gene ID" value="AALB006450"/>
</dbReference>
<dbReference type="InterPro" id="IPR053009">
    <property type="entry name" value="Xanthocillin_Biosynth-Assoc"/>
</dbReference>
<evidence type="ECO:0000256" key="2">
    <source>
        <dbReference type="ARBA" id="ARBA00022692"/>
    </source>
</evidence>
<reference evidence="6" key="2">
    <citation type="submission" date="2022-08" db="UniProtKB">
        <authorList>
            <consortium name="EnsemblMetazoa"/>
        </authorList>
    </citation>
    <scope>IDENTIFICATION</scope>
    <source>
        <strain evidence="6">STECLA/ALBI9_A</strain>
    </source>
</reference>
<name>A0A182FIV5_ANOAL</name>
<evidence type="ECO:0000256" key="3">
    <source>
        <dbReference type="ARBA" id="ARBA00022989"/>
    </source>
</evidence>
<evidence type="ECO:0000256" key="4">
    <source>
        <dbReference type="ARBA" id="ARBA00023136"/>
    </source>
</evidence>
<sequence>AFDSSRVTGNYHQLRSTVIQIVSSWALVSVHVCESVQNATCNIQDRGSSQHQHSISRPHLMMCCIRRLLPPTTPLVVPMEQVQADQTKRQCDSPCQCDRNVQKGEKTLETQAEQCQLQEDLLSGATRATRDALRLLQDQAYRFQRSALYSILTNTTQPSHAITALVVSLVVVALWPNLLGTSTASKATEANDVPAHALRPRDLLTQLAYIGSFTIHFGAQIWMTFVSGLALYFSLPRHTFGLIQEILFPKYFALGTGLSTISLVSFVELRRTHRPDLAHRSLAHWDPADLLQIGALGLTAALELIVRLYLAPPMLRLMHEKHRIEAVAKVGQEVGQFDGATSPKLNRSHHYAATHKKFRQIHMATAILNIVALSCTCVHLLYLATRVNI</sequence>
<proteinExistence type="predicted"/>
<dbReference type="VEuPathDB" id="VectorBase:AALB20_035255"/>
<evidence type="ECO:0000259" key="5">
    <source>
        <dbReference type="Pfam" id="PF13664"/>
    </source>
</evidence>
<dbReference type="GO" id="GO:0016020">
    <property type="term" value="C:membrane"/>
    <property type="evidence" value="ECO:0007669"/>
    <property type="project" value="UniProtKB-SubCell"/>
</dbReference>
<keyword evidence="4" id="KW-0472">Membrane</keyword>
<organism evidence="6 7">
    <name type="scientific">Anopheles albimanus</name>
    <name type="common">New world malaria mosquito</name>
    <dbReference type="NCBI Taxonomy" id="7167"/>
    <lineage>
        <taxon>Eukaryota</taxon>
        <taxon>Metazoa</taxon>
        <taxon>Ecdysozoa</taxon>
        <taxon>Arthropoda</taxon>
        <taxon>Hexapoda</taxon>
        <taxon>Insecta</taxon>
        <taxon>Pterygota</taxon>
        <taxon>Neoptera</taxon>
        <taxon>Endopterygota</taxon>
        <taxon>Diptera</taxon>
        <taxon>Nematocera</taxon>
        <taxon>Culicoidea</taxon>
        <taxon>Culicidae</taxon>
        <taxon>Anophelinae</taxon>
        <taxon>Anopheles</taxon>
    </lineage>
</organism>
<dbReference type="Proteomes" id="UP000069272">
    <property type="component" value="Chromosome X"/>
</dbReference>
<evidence type="ECO:0000256" key="1">
    <source>
        <dbReference type="ARBA" id="ARBA00004370"/>
    </source>
</evidence>
<accession>A0A182FIV5</accession>
<dbReference type="AlphaFoldDB" id="A0A182FIV5"/>
<evidence type="ECO:0000313" key="7">
    <source>
        <dbReference type="Proteomes" id="UP000069272"/>
    </source>
</evidence>
<keyword evidence="7" id="KW-1185">Reference proteome</keyword>